<evidence type="ECO:0000256" key="5">
    <source>
        <dbReference type="ARBA" id="ARBA00048169"/>
    </source>
</evidence>
<dbReference type="EMBL" id="BAAASG010000006">
    <property type="protein sequence ID" value="GAA2482810.1"/>
    <property type="molecule type" value="Genomic_DNA"/>
</dbReference>
<dbReference type="HAMAP" id="MF_00260">
    <property type="entry name" value="Porphobil_deam"/>
    <property type="match status" value="1"/>
</dbReference>
<evidence type="ECO:0000256" key="2">
    <source>
        <dbReference type="ARBA" id="ARBA00005638"/>
    </source>
</evidence>
<dbReference type="PROSITE" id="PS00533">
    <property type="entry name" value="PORPHOBILINOGEN_DEAM"/>
    <property type="match status" value="1"/>
</dbReference>
<keyword evidence="10" id="KW-1185">Reference proteome</keyword>
<accession>A0ABN3LEJ2</accession>
<protein>
    <recommendedName>
        <fullName evidence="6">Porphobilinogen deaminase</fullName>
        <shortName evidence="6">PBG</shortName>
        <ecNumber evidence="6">2.5.1.61</ecNumber>
    </recommendedName>
    <alternativeName>
        <fullName evidence="6">Hydroxymethylbilane synthase</fullName>
        <shortName evidence="6">HMBS</shortName>
    </alternativeName>
    <alternativeName>
        <fullName evidence="6">Pre-uroporphyrinogen synthase</fullName>
    </alternativeName>
</protein>
<dbReference type="Proteomes" id="UP001501777">
    <property type="component" value="Unassembled WGS sequence"/>
</dbReference>
<comment type="catalytic activity">
    <reaction evidence="5 6">
        <text>4 porphobilinogen + H2O = hydroxymethylbilane + 4 NH4(+)</text>
        <dbReference type="Rhea" id="RHEA:13185"/>
        <dbReference type="ChEBI" id="CHEBI:15377"/>
        <dbReference type="ChEBI" id="CHEBI:28938"/>
        <dbReference type="ChEBI" id="CHEBI:57845"/>
        <dbReference type="ChEBI" id="CHEBI:58126"/>
        <dbReference type="EC" id="2.5.1.61"/>
    </reaction>
</comment>
<keyword evidence="4 6" id="KW-0627">Porphyrin biosynthesis</keyword>
<comment type="similarity">
    <text evidence="2 6">Belongs to the HMBS family.</text>
</comment>
<evidence type="ECO:0000256" key="6">
    <source>
        <dbReference type="HAMAP-Rule" id="MF_00260"/>
    </source>
</evidence>
<dbReference type="NCBIfam" id="TIGR00212">
    <property type="entry name" value="hemC"/>
    <property type="match status" value="1"/>
</dbReference>
<evidence type="ECO:0000313" key="9">
    <source>
        <dbReference type="EMBL" id="GAA2482810.1"/>
    </source>
</evidence>
<comment type="subunit">
    <text evidence="6">Monomer.</text>
</comment>
<dbReference type="InterPro" id="IPR022417">
    <property type="entry name" value="Porphobilin_deaminase_N"/>
</dbReference>
<evidence type="ECO:0000259" key="8">
    <source>
        <dbReference type="Pfam" id="PF03900"/>
    </source>
</evidence>
<organism evidence="9 10">
    <name type="scientific">Streptomyces longisporus</name>
    <dbReference type="NCBI Taxonomy" id="1948"/>
    <lineage>
        <taxon>Bacteria</taxon>
        <taxon>Bacillati</taxon>
        <taxon>Actinomycetota</taxon>
        <taxon>Actinomycetes</taxon>
        <taxon>Kitasatosporales</taxon>
        <taxon>Streptomycetaceae</taxon>
        <taxon>Streptomyces</taxon>
    </lineage>
</organism>
<dbReference type="EC" id="2.5.1.61" evidence="6"/>
<gene>
    <name evidence="9" type="primary">hemC_1</name>
    <name evidence="6" type="synonym">hemC</name>
    <name evidence="9" type="ORF">GCM10010276_20150</name>
</gene>
<dbReference type="InterPro" id="IPR022418">
    <property type="entry name" value="Porphobilinogen_deaminase_C"/>
</dbReference>
<evidence type="ECO:0000259" key="7">
    <source>
        <dbReference type="Pfam" id="PF01379"/>
    </source>
</evidence>
<dbReference type="PRINTS" id="PR00151">
    <property type="entry name" value="PORPHBDMNASE"/>
</dbReference>
<dbReference type="PANTHER" id="PTHR11557">
    <property type="entry name" value="PORPHOBILINOGEN DEAMINASE"/>
    <property type="match status" value="1"/>
</dbReference>
<keyword evidence="3 6" id="KW-0808">Transferase</keyword>
<proteinExistence type="inferred from homology"/>
<dbReference type="SUPFAM" id="SSF53850">
    <property type="entry name" value="Periplasmic binding protein-like II"/>
    <property type="match status" value="1"/>
</dbReference>
<comment type="cofactor">
    <cofactor evidence="6">
        <name>dipyrromethane</name>
        <dbReference type="ChEBI" id="CHEBI:60342"/>
    </cofactor>
    <text evidence="6">Binds 1 dipyrromethane group covalently.</text>
</comment>
<dbReference type="Pfam" id="PF03900">
    <property type="entry name" value="Porphobil_deamC"/>
    <property type="match status" value="1"/>
</dbReference>
<dbReference type="PANTHER" id="PTHR11557:SF0">
    <property type="entry name" value="PORPHOBILINOGEN DEAMINASE"/>
    <property type="match status" value="1"/>
</dbReference>
<dbReference type="InterPro" id="IPR036803">
    <property type="entry name" value="Porphobilinogen_deaminase_C_sf"/>
</dbReference>
<dbReference type="Gene3D" id="3.30.160.40">
    <property type="entry name" value="Porphobilinogen deaminase, C-terminal domain"/>
    <property type="match status" value="1"/>
</dbReference>
<evidence type="ECO:0000256" key="4">
    <source>
        <dbReference type="ARBA" id="ARBA00023244"/>
    </source>
</evidence>
<dbReference type="SUPFAM" id="SSF54782">
    <property type="entry name" value="Porphobilinogen deaminase (hydroxymethylbilane synthase), C-terminal domain"/>
    <property type="match status" value="1"/>
</dbReference>
<feature type="modified residue" description="S-(dipyrrolylmethanemethyl)cysteine" evidence="6">
    <location>
        <position position="257"/>
    </location>
</feature>
<name>A0ABN3LEJ2_STRLO</name>
<evidence type="ECO:0000256" key="1">
    <source>
        <dbReference type="ARBA" id="ARBA00002869"/>
    </source>
</evidence>
<dbReference type="InterPro" id="IPR000860">
    <property type="entry name" value="HemC"/>
</dbReference>
<dbReference type="Gene3D" id="3.40.190.10">
    <property type="entry name" value="Periplasmic binding protein-like II"/>
    <property type="match status" value="2"/>
</dbReference>
<feature type="domain" description="Porphobilinogen deaminase C-terminal" evidence="8">
    <location>
        <begin position="241"/>
        <end position="311"/>
    </location>
</feature>
<dbReference type="Pfam" id="PF01379">
    <property type="entry name" value="Porphobil_deam"/>
    <property type="match status" value="1"/>
</dbReference>
<reference evidence="9 10" key="1">
    <citation type="journal article" date="2019" name="Int. J. Syst. Evol. Microbiol.">
        <title>The Global Catalogue of Microorganisms (GCM) 10K type strain sequencing project: providing services to taxonomists for standard genome sequencing and annotation.</title>
        <authorList>
            <consortium name="The Broad Institute Genomics Platform"/>
            <consortium name="The Broad Institute Genome Sequencing Center for Infectious Disease"/>
            <person name="Wu L."/>
            <person name="Ma J."/>
        </authorList>
    </citation>
    <scope>NUCLEOTIDE SEQUENCE [LARGE SCALE GENOMIC DNA]</scope>
    <source>
        <strain evidence="9 10">JCM 4395</strain>
    </source>
</reference>
<comment type="function">
    <text evidence="1 6">Tetrapolymerization of the monopyrrole PBG into the hydroxymethylbilane pre-uroporphyrinogen in several discrete steps.</text>
</comment>
<comment type="caution">
    <text evidence="9">The sequence shown here is derived from an EMBL/GenBank/DDBJ whole genome shotgun (WGS) entry which is preliminary data.</text>
</comment>
<evidence type="ECO:0000313" key="10">
    <source>
        <dbReference type="Proteomes" id="UP001501777"/>
    </source>
</evidence>
<evidence type="ECO:0000256" key="3">
    <source>
        <dbReference type="ARBA" id="ARBA00022679"/>
    </source>
</evidence>
<comment type="miscellaneous">
    <text evidence="6">The porphobilinogen subunits are added to the dipyrromethane group.</text>
</comment>
<dbReference type="InterPro" id="IPR022419">
    <property type="entry name" value="Porphobilin_deaminase_cofac_BS"/>
</dbReference>
<dbReference type="PIRSF" id="PIRSF001438">
    <property type="entry name" value="4pyrrol_synth_OHMeBilane_synth"/>
    <property type="match status" value="1"/>
</dbReference>
<sequence length="324" mass="34564">MVKDPLVTVYRGRMSVPEMIRIVSRDSPMALAQVERVRAELAVLHPGVRTEVVPVKTTGDKWMGVLSQVEGKGAFTKEVDAALLAGEADLAVHCLKDVPADRPLPAGTTFAAFLKRDDIRDALVHPDGLTLDELPAGTRIGTSAVRRVAQLSATHPHLECVPFRGNANRRLAKLAAGEADALLLAAAGLERIGRQDVISEVLSPDTVMPSIGAGILALQCREGDRELIDAVSGLGDPHTHQEATAERMFLHVLQGHCNSPIAGYARVEASGELSLRACVFTPDGKTRLNAHEWAGRLDPATLGTSVAVALLRQGAREIIDGIPH</sequence>
<feature type="domain" description="Porphobilinogen deaminase N-terminal" evidence="7">
    <location>
        <begin position="20"/>
        <end position="227"/>
    </location>
</feature>